<accession>A0A6P1DW44</accession>
<reference evidence="3" key="1">
    <citation type="journal article" date="2020" name="Microbiol. Resour. Announc.">
        <title>Draft Genome Sequences of Thiorhodococcus mannitoliphagus and Thiorhodococcus minor, Purple Sulfur Photosynthetic Bacteria in the Gammaproteobacterial Family Chromatiaceae.</title>
        <authorList>
            <person name="Aviles F.A."/>
            <person name="Meyer T.E."/>
            <person name="Kyndt J.A."/>
        </authorList>
    </citation>
    <scope>NUCLEOTIDE SEQUENCE [LARGE SCALE GENOMIC DNA]</scope>
    <source>
        <strain evidence="3">DSM 18266</strain>
    </source>
</reference>
<dbReference type="RefSeq" id="WP_164652802.1">
    <property type="nucleotide sequence ID" value="NZ_JAAIJR010000018.1"/>
</dbReference>
<protein>
    <submittedName>
        <fullName evidence="2">Uncharacterized protein</fullName>
    </submittedName>
</protein>
<feature type="region of interest" description="Disordered" evidence="1">
    <location>
        <begin position="1"/>
        <end position="21"/>
    </location>
</feature>
<evidence type="ECO:0000313" key="2">
    <source>
        <dbReference type="EMBL" id="NEX19904.1"/>
    </source>
</evidence>
<dbReference type="AlphaFoldDB" id="A0A6P1DW44"/>
<sequence>MKTDKTLTSSGVSKKPTPKTTLKPAYPAHVITMIYNPLAAQKMGDDPPHTDVLPFTVPVKLAMDRTFIQTINRIQAVRLAVYYPDNFYLHFTKKVLRMKRPVRSPEIMTLPRIARLLARANTKLLAWCWFYAVHWLFVTDTMVECRGSDFNDADGLMIKGDAGQIIPVSTGITFDERVEGLFLIEDEAIQLLFNPLHFSRDWLIGDLVDLVVHECAHCIVRGHNEPFIQIESRLRKELRRLVDAQRILEDAHDMLSVFK</sequence>
<name>A0A6P1DW44_9GAMM</name>
<gene>
    <name evidence="2" type="ORF">G3480_06170</name>
</gene>
<dbReference type="Proteomes" id="UP000471640">
    <property type="component" value="Unassembled WGS sequence"/>
</dbReference>
<reference evidence="2 3" key="2">
    <citation type="submission" date="2020-02" db="EMBL/GenBank/DDBJ databases">
        <title>Genome sequences of Thiorhodococcus mannitoliphagus and Thiorhodococcus minor, purple sulfur photosynthetic bacteria in the gammaproteobacterial family, Chromatiaceae.</title>
        <authorList>
            <person name="Aviles F.A."/>
            <person name="Meyer T.E."/>
            <person name="Kyndt J.A."/>
        </authorList>
    </citation>
    <scope>NUCLEOTIDE SEQUENCE [LARGE SCALE GENOMIC DNA]</scope>
    <source>
        <strain evidence="2 3">DSM 18266</strain>
    </source>
</reference>
<dbReference type="EMBL" id="JAAIJR010000018">
    <property type="protein sequence ID" value="NEX19904.1"/>
    <property type="molecule type" value="Genomic_DNA"/>
</dbReference>
<evidence type="ECO:0000256" key="1">
    <source>
        <dbReference type="SAM" id="MobiDB-lite"/>
    </source>
</evidence>
<proteinExistence type="predicted"/>
<keyword evidence="3" id="KW-1185">Reference proteome</keyword>
<feature type="compositionally biased region" description="Polar residues" evidence="1">
    <location>
        <begin position="1"/>
        <end position="12"/>
    </location>
</feature>
<comment type="caution">
    <text evidence="2">The sequence shown here is derived from an EMBL/GenBank/DDBJ whole genome shotgun (WGS) entry which is preliminary data.</text>
</comment>
<evidence type="ECO:0000313" key="3">
    <source>
        <dbReference type="Proteomes" id="UP000471640"/>
    </source>
</evidence>
<organism evidence="2 3">
    <name type="scientific">Thiorhodococcus mannitoliphagus</name>
    <dbReference type="NCBI Taxonomy" id="329406"/>
    <lineage>
        <taxon>Bacteria</taxon>
        <taxon>Pseudomonadati</taxon>
        <taxon>Pseudomonadota</taxon>
        <taxon>Gammaproteobacteria</taxon>
        <taxon>Chromatiales</taxon>
        <taxon>Chromatiaceae</taxon>
        <taxon>Thiorhodococcus</taxon>
    </lineage>
</organism>